<sequence>SQLEPCQTNNHDCGIWVLAQMAAVLREYEVIGIEECDINHFQHFLSVLIHRVAVLT</sequence>
<evidence type="ECO:0000313" key="2">
    <source>
        <dbReference type="Proteomes" id="UP000054018"/>
    </source>
</evidence>
<reference evidence="1 2" key="1">
    <citation type="submission" date="2014-04" db="EMBL/GenBank/DDBJ databases">
        <authorList>
            <consortium name="DOE Joint Genome Institute"/>
            <person name="Kuo A."/>
            <person name="Kohler A."/>
            <person name="Costa M.D."/>
            <person name="Nagy L.G."/>
            <person name="Floudas D."/>
            <person name="Copeland A."/>
            <person name="Barry K.W."/>
            <person name="Cichocki N."/>
            <person name="Veneault-Fourrey C."/>
            <person name="LaButti K."/>
            <person name="Lindquist E.A."/>
            <person name="Lipzen A."/>
            <person name="Lundell T."/>
            <person name="Morin E."/>
            <person name="Murat C."/>
            <person name="Sun H."/>
            <person name="Tunlid A."/>
            <person name="Henrissat B."/>
            <person name="Grigoriev I.V."/>
            <person name="Hibbett D.S."/>
            <person name="Martin F."/>
            <person name="Nordberg H.P."/>
            <person name="Cantor M.N."/>
            <person name="Hua S.X."/>
        </authorList>
    </citation>
    <scope>NUCLEOTIDE SEQUENCE [LARGE SCALE GENOMIC DNA]</scope>
    <source>
        <strain evidence="1 2">441</strain>
    </source>
</reference>
<keyword evidence="2" id="KW-1185">Reference proteome</keyword>
<dbReference type="AlphaFoldDB" id="A0A0C9YFT2"/>
<evidence type="ECO:0000313" key="1">
    <source>
        <dbReference type="EMBL" id="KIK12799.1"/>
    </source>
</evidence>
<reference evidence="2" key="2">
    <citation type="submission" date="2015-01" db="EMBL/GenBank/DDBJ databases">
        <title>Evolutionary Origins and Diversification of the Mycorrhizal Mutualists.</title>
        <authorList>
            <consortium name="DOE Joint Genome Institute"/>
            <consortium name="Mycorrhizal Genomics Consortium"/>
            <person name="Kohler A."/>
            <person name="Kuo A."/>
            <person name="Nagy L.G."/>
            <person name="Floudas D."/>
            <person name="Copeland A."/>
            <person name="Barry K.W."/>
            <person name="Cichocki N."/>
            <person name="Veneault-Fourrey C."/>
            <person name="LaButti K."/>
            <person name="Lindquist E.A."/>
            <person name="Lipzen A."/>
            <person name="Lundell T."/>
            <person name="Morin E."/>
            <person name="Murat C."/>
            <person name="Riley R."/>
            <person name="Ohm R."/>
            <person name="Sun H."/>
            <person name="Tunlid A."/>
            <person name="Henrissat B."/>
            <person name="Grigoriev I.V."/>
            <person name="Hibbett D.S."/>
            <person name="Martin F."/>
        </authorList>
    </citation>
    <scope>NUCLEOTIDE SEQUENCE [LARGE SCALE GENOMIC DNA]</scope>
    <source>
        <strain evidence="2">441</strain>
    </source>
</reference>
<dbReference type="Gene3D" id="3.40.395.10">
    <property type="entry name" value="Adenoviral Proteinase, Chain A"/>
    <property type="match status" value="1"/>
</dbReference>
<organism evidence="1 2">
    <name type="scientific">Pisolithus microcarpus 441</name>
    <dbReference type="NCBI Taxonomy" id="765257"/>
    <lineage>
        <taxon>Eukaryota</taxon>
        <taxon>Fungi</taxon>
        <taxon>Dikarya</taxon>
        <taxon>Basidiomycota</taxon>
        <taxon>Agaricomycotina</taxon>
        <taxon>Agaricomycetes</taxon>
        <taxon>Agaricomycetidae</taxon>
        <taxon>Boletales</taxon>
        <taxon>Sclerodermatineae</taxon>
        <taxon>Pisolithaceae</taxon>
        <taxon>Pisolithus</taxon>
    </lineage>
</organism>
<proteinExistence type="predicted"/>
<dbReference type="HOGENOM" id="CLU_210039_0_0_1"/>
<dbReference type="EMBL" id="KN834046">
    <property type="protein sequence ID" value="KIK12799.1"/>
    <property type="molecule type" value="Genomic_DNA"/>
</dbReference>
<name>A0A0C9YFT2_9AGAM</name>
<dbReference type="InterPro" id="IPR038765">
    <property type="entry name" value="Papain-like_cys_pep_sf"/>
</dbReference>
<evidence type="ECO:0008006" key="3">
    <source>
        <dbReference type="Google" id="ProtNLM"/>
    </source>
</evidence>
<protein>
    <recommendedName>
        <fullName evidence="3">Ubiquitin-like protease family profile domain-containing protein</fullName>
    </recommendedName>
</protein>
<accession>A0A0C9YFT2</accession>
<dbReference type="SUPFAM" id="SSF54001">
    <property type="entry name" value="Cysteine proteinases"/>
    <property type="match status" value="1"/>
</dbReference>
<gene>
    <name evidence="1" type="ORF">PISMIDRAFT_120206</name>
</gene>
<feature type="non-terminal residue" evidence="1">
    <location>
        <position position="1"/>
    </location>
</feature>
<dbReference type="Proteomes" id="UP000054018">
    <property type="component" value="Unassembled WGS sequence"/>
</dbReference>